<keyword evidence="5" id="KW-0966">Cell projection</keyword>
<gene>
    <name evidence="5" type="ORF">CCR87_09955</name>
</gene>
<sequence>MTGLVLKLGPKERVLINGAVVENGDRRARLAIMTPNAHILRLRDAIHPEEVNTPVRRVCYIMQLVLSGDVAPDEAQRQLLRGIEQLSQVLTDHDSRTQLTQATEAVLAGAHYQALKSLRTLLPREERLFGGIQGPSGPARAAPSAAAVQP</sequence>
<evidence type="ECO:0000256" key="2">
    <source>
        <dbReference type="ARBA" id="ARBA00022795"/>
    </source>
</evidence>
<reference evidence="5" key="1">
    <citation type="submission" date="2017-05" db="EMBL/GenBank/DDBJ databases">
        <authorList>
            <person name="Imhoff J.F."/>
            <person name="Rahn T."/>
            <person name="Kuenzel S."/>
            <person name="Neulinger S.C."/>
        </authorList>
    </citation>
    <scope>NUCLEOTIDE SEQUENCE</scope>
    <source>
        <strain evidence="5">LMG 28126</strain>
    </source>
</reference>
<keyword evidence="5" id="KW-0282">Flagellum</keyword>
<accession>A0A934WHZ1</accession>
<dbReference type="EMBL" id="NHSD01000266">
    <property type="protein sequence ID" value="MBK5927645.1"/>
    <property type="molecule type" value="Genomic_DNA"/>
</dbReference>
<feature type="compositionally biased region" description="Low complexity" evidence="4">
    <location>
        <begin position="135"/>
        <end position="150"/>
    </location>
</feature>
<dbReference type="GO" id="GO:0048027">
    <property type="term" value="F:mRNA 5'-UTR binding"/>
    <property type="evidence" value="ECO:0007669"/>
    <property type="project" value="InterPro"/>
</dbReference>
<keyword evidence="2" id="KW-1005">Bacterial flagellum biogenesis</keyword>
<evidence type="ECO:0000256" key="1">
    <source>
        <dbReference type="ARBA" id="ARBA00022491"/>
    </source>
</evidence>
<dbReference type="RefSeq" id="WP_201157401.1">
    <property type="nucleotide sequence ID" value="NZ_NHSD01000266.1"/>
</dbReference>
<evidence type="ECO:0000256" key="3">
    <source>
        <dbReference type="ARBA" id="ARBA00022884"/>
    </source>
</evidence>
<protein>
    <submittedName>
        <fullName evidence="5">Flagellar biosynthesis repressor FlbT</fullName>
    </submittedName>
</protein>
<keyword evidence="1" id="KW-0678">Repressor</keyword>
<comment type="caution">
    <text evidence="5">The sequence shown here is derived from an EMBL/GenBank/DDBJ whole genome shotgun (WGS) entry which is preliminary data.</text>
</comment>
<organism evidence="5 6">
    <name type="scientific">Rhodobaculum claviforme</name>
    <dbReference type="NCBI Taxonomy" id="1549854"/>
    <lineage>
        <taxon>Bacteria</taxon>
        <taxon>Pseudomonadati</taxon>
        <taxon>Pseudomonadota</taxon>
        <taxon>Alphaproteobacteria</taxon>
        <taxon>Rhodobacterales</taxon>
        <taxon>Paracoccaceae</taxon>
        <taxon>Rhodobaculum</taxon>
    </lineage>
</organism>
<reference evidence="5" key="2">
    <citation type="journal article" date="2020" name="Microorganisms">
        <title>Osmotic Adaptation and Compatible Solute Biosynthesis of Phototrophic Bacteria as Revealed from Genome Analyses.</title>
        <authorList>
            <person name="Imhoff J.F."/>
            <person name="Rahn T."/>
            <person name="Kunzel S."/>
            <person name="Keller A."/>
            <person name="Neulinger S.C."/>
        </authorList>
    </citation>
    <scope>NUCLEOTIDE SEQUENCE</scope>
    <source>
        <strain evidence="5">LMG 28126</strain>
    </source>
</reference>
<keyword evidence="3" id="KW-0694">RNA-binding</keyword>
<evidence type="ECO:0000313" key="6">
    <source>
        <dbReference type="Proteomes" id="UP000706333"/>
    </source>
</evidence>
<dbReference type="Pfam" id="PF07378">
    <property type="entry name" value="FlbT"/>
    <property type="match status" value="1"/>
</dbReference>
<dbReference type="GO" id="GO:1902209">
    <property type="term" value="P:negative regulation of bacterial-type flagellum assembly"/>
    <property type="evidence" value="ECO:0007669"/>
    <property type="project" value="InterPro"/>
</dbReference>
<name>A0A934WHZ1_9RHOB</name>
<dbReference type="InterPro" id="IPR009967">
    <property type="entry name" value="Flagellum_FlbT"/>
</dbReference>
<proteinExistence type="predicted"/>
<keyword evidence="5" id="KW-0969">Cilium</keyword>
<feature type="region of interest" description="Disordered" evidence="4">
    <location>
        <begin position="130"/>
        <end position="150"/>
    </location>
</feature>
<dbReference type="AlphaFoldDB" id="A0A934WHZ1"/>
<dbReference type="NCBIfam" id="NF001995">
    <property type="entry name" value="PRK00794.1-1"/>
    <property type="match status" value="1"/>
</dbReference>
<keyword evidence="6" id="KW-1185">Reference proteome</keyword>
<evidence type="ECO:0000313" key="5">
    <source>
        <dbReference type="EMBL" id="MBK5927645.1"/>
    </source>
</evidence>
<dbReference type="GO" id="GO:0006402">
    <property type="term" value="P:mRNA catabolic process"/>
    <property type="evidence" value="ECO:0007669"/>
    <property type="project" value="InterPro"/>
</dbReference>
<dbReference type="GO" id="GO:0044781">
    <property type="term" value="P:bacterial-type flagellum organization"/>
    <property type="evidence" value="ECO:0007669"/>
    <property type="project" value="UniProtKB-KW"/>
</dbReference>
<dbReference type="Proteomes" id="UP000706333">
    <property type="component" value="Unassembled WGS sequence"/>
</dbReference>
<evidence type="ECO:0000256" key="4">
    <source>
        <dbReference type="SAM" id="MobiDB-lite"/>
    </source>
</evidence>